<evidence type="ECO:0000313" key="4">
    <source>
        <dbReference type="Proteomes" id="UP000195953"/>
    </source>
</evidence>
<dbReference type="EMBL" id="LT853882">
    <property type="protein sequence ID" value="SMR01130.1"/>
    <property type="molecule type" value="Genomic_DNA"/>
</dbReference>
<dbReference type="EMBL" id="LT853885">
    <property type="protein sequence ID" value="SMR01429.1"/>
    <property type="molecule type" value="Genomic_DNA"/>
</dbReference>
<reference evidence="2 4" key="2">
    <citation type="submission" date="2017-05" db="EMBL/GenBank/DDBJ databases">
        <authorList>
            <person name="Song R."/>
            <person name="Chenine A.L."/>
            <person name="Ruprecht R.M."/>
        </authorList>
    </citation>
    <scope>NUCLEOTIDE SEQUENCE [LARGE SCALE GENOMIC DNA]</scope>
    <source>
        <strain evidence="2">PD5205</strain>
    </source>
</reference>
<organism evidence="2 4">
    <name type="scientific">Xanthomonas fragariae</name>
    <dbReference type="NCBI Taxonomy" id="48664"/>
    <lineage>
        <taxon>Bacteria</taxon>
        <taxon>Pseudomonadati</taxon>
        <taxon>Pseudomonadota</taxon>
        <taxon>Gammaproteobacteria</taxon>
        <taxon>Lysobacterales</taxon>
        <taxon>Lysobacteraceae</taxon>
        <taxon>Xanthomonas</taxon>
    </lineage>
</organism>
<evidence type="ECO:0000313" key="2">
    <source>
        <dbReference type="EMBL" id="SMR01429.1"/>
    </source>
</evidence>
<name>A0A1Y6HFT1_9XANT</name>
<protein>
    <submittedName>
        <fullName evidence="2">Nuclease</fullName>
    </submittedName>
</protein>
<dbReference type="Proteomes" id="UP000195877">
    <property type="component" value="Chromosome 1"/>
</dbReference>
<accession>A0A1Y6HFT1</accession>
<dbReference type="AlphaFoldDB" id="A0A1Y6HFT1"/>
<proteinExistence type="predicted"/>
<reference evidence="1 3" key="1">
    <citation type="submission" date="2017-05" db="EMBL/GenBank/DDBJ databases">
        <authorList>
            <person name="Blom J."/>
        </authorList>
    </citation>
    <scope>NUCLEOTIDE SEQUENCE [LARGE SCALE GENOMIC DNA]</scope>
    <source>
        <strain evidence="1">PD885</strain>
    </source>
</reference>
<evidence type="ECO:0000313" key="3">
    <source>
        <dbReference type="Proteomes" id="UP000195877"/>
    </source>
</evidence>
<dbReference type="Proteomes" id="UP000195953">
    <property type="component" value="Chromosome 1"/>
</dbReference>
<evidence type="ECO:0000313" key="1">
    <source>
        <dbReference type="EMBL" id="SMR01130.1"/>
    </source>
</evidence>
<keyword evidence="3" id="KW-1185">Reference proteome</keyword>
<sequence>MRAPASRRRCSAHFSPGHLPAYATGTSTLKNAALPATQLQPLRRSYRTVNQSLQIYAESTSAAGQGRSRTRGAFHVSRIRGLSSRACVAASCSLTFSVRWRLPAALSGACPTGNADLVGYGGNASCAEDNASTPAPGNTLAVLIVALNRWRHRPADRSATRRIFVLRQRARPGARPFLCNPASLCVAVQDGFLHRSP</sequence>
<gene>
    <name evidence="2" type="ORF">PD5205_00107</name>
    <name evidence="1" type="ORF">PD885_03911</name>
</gene>